<sequence length="95" mass="9734">MQILLGLILGAVVGLAVHFVLPHRDLRGTALAPVVGAAAAAVSWTALTWAGVGADSLVLWLATVIAAAVTSLVLVTALSRARMRSDATDRARHGI</sequence>
<comment type="caution">
    <text evidence="2">The sequence shown here is derived from an EMBL/GenBank/DDBJ whole genome shotgun (WGS) entry which is preliminary data.</text>
</comment>
<dbReference type="RefSeq" id="WP_128217442.1">
    <property type="nucleotide sequence ID" value="NZ_RBZY01000020.1"/>
</dbReference>
<evidence type="ECO:0000256" key="1">
    <source>
        <dbReference type="SAM" id="Phobius"/>
    </source>
</evidence>
<feature type="transmembrane region" description="Helical" evidence="1">
    <location>
        <begin position="30"/>
        <end position="51"/>
    </location>
</feature>
<dbReference type="EMBL" id="RBZY01000020">
    <property type="protein sequence ID" value="RWR19717.1"/>
    <property type="molecule type" value="Genomic_DNA"/>
</dbReference>
<proteinExistence type="predicted"/>
<feature type="transmembrane region" description="Helical" evidence="1">
    <location>
        <begin position="57"/>
        <end position="78"/>
    </location>
</feature>
<evidence type="ECO:0000313" key="3">
    <source>
        <dbReference type="Proteomes" id="UP000285970"/>
    </source>
</evidence>
<keyword evidence="1" id="KW-0812">Transmembrane</keyword>
<protein>
    <recommendedName>
        <fullName evidence="4">Integral membrane protein</fullName>
    </recommendedName>
</protein>
<keyword evidence="1" id="KW-0472">Membrane</keyword>
<feature type="transmembrane region" description="Helical" evidence="1">
    <location>
        <begin position="6"/>
        <end position="23"/>
    </location>
</feature>
<reference evidence="2 3" key="1">
    <citation type="journal article" date="2018" name="Front. Microbiol.">
        <title>Novel Insights Into Bacterial Dimethylsulfoniopropionate Catabolism in the East China Sea.</title>
        <authorList>
            <person name="Liu J."/>
            <person name="Liu J."/>
            <person name="Zhang S.H."/>
            <person name="Liang J."/>
            <person name="Lin H."/>
            <person name="Song D."/>
            <person name="Yang G.P."/>
            <person name="Todd J.D."/>
            <person name="Zhang X.H."/>
        </authorList>
    </citation>
    <scope>NUCLEOTIDE SEQUENCE [LARGE SCALE GENOMIC DNA]</scope>
    <source>
        <strain evidence="2 3">ZYFD042</strain>
    </source>
</reference>
<dbReference type="AlphaFoldDB" id="A0A3S3KYX3"/>
<organism evidence="2 3">
    <name type="scientific">Microbacterium enclense</name>
    <dbReference type="NCBI Taxonomy" id="993073"/>
    <lineage>
        <taxon>Bacteria</taxon>
        <taxon>Bacillati</taxon>
        <taxon>Actinomycetota</taxon>
        <taxon>Actinomycetes</taxon>
        <taxon>Micrococcales</taxon>
        <taxon>Microbacteriaceae</taxon>
        <taxon>Microbacterium</taxon>
    </lineage>
</organism>
<gene>
    <name evidence="2" type="ORF">D8Y23_06995</name>
</gene>
<name>A0A3S3KYX3_9MICO</name>
<evidence type="ECO:0008006" key="4">
    <source>
        <dbReference type="Google" id="ProtNLM"/>
    </source>
</evidence>
<keyword evidence="1" id="KW-1133">Transmembrane helix</keyword>
<dbReference type="Proteomes" id="UP000285970">
    <property type="component" value="Unassembled WGS sequence"/>
</dbReference>
<accession>A0A3S3KYX3</accession>
<evidence type="ECO:0000313" key="2">
    <source>
        <dbReference type="EMBL" id="RWR19717.1"/>
    </source>
</evidence>